<evidence type="ECO:0000313" key="9">
    <source>
        <dbReference type="EMBL" id="GGC24838.1"/>
    </source>
</evidence>
<evidence type="ECO:0000256" key="2">
    <source>
        <dbReference type="ARBA" id="ARBA00012621"/>
    </source>
</evidence>
<evidence type="ECO:0000256" key="6">
    <source>
        <dbReference type="ARBA" id="ARBA00049183"/>
    </source>
</evidence>
<keyword evidence="7" id="KW-0472">Membrane</keyword>
<comment type="pathway">
    <text evidence="1 7">Bacterial outer membrane biogenesis; LPS core biosynthesis.</text>
</comment>
<dbReference type="PANTHER" id="PTHR42755">
    <property type="entry name" value="3-DEOXY-MANNO-OCTULOSONATE CYTIDYLYLTRANSFERASE"/>
    <property type="match status" value="1"/>
</dbReference>
<evidence type="ECO:0000259" key="8">
    <source>
        <dbReference type="Pfam" id="PF04413"/>
    </source>
</evidence>
<protein>
    <recommendedName>
        <fullName evidence="3 7">3-deoxy-D-manno-octulosonic acid transferase</fullName>
        <shortName evidence="7">Kdo transferase</shortName>
        <ecNumber evidence="2 7">2.4.99.12</ecNumber>
    </recommendedName>
    <alternativeName>
        <fullName evidence="5 7">Lipid IV(A) 3-deoxy-D-manno-octulosonic acid transferase</fullName>
    </alternativeName>
</protein>
<accession>A0ABQ1LKY4</accession>
<dbReference type="Proteomes" id="UP000636010">
    <property type="component" value="Unassembled WGS sequence"/>
</dbReference>
<comment type="caution">
    <text evidence="9">The sequence shown here is derived from an EMBL/GenBank/DDBJ whole genome shotgun (WGS) entry which is preliminary data.</text>
</comment>
<comment type="similarity">
    <text evidence="7">Belongs to the glycosyltransferase group 1 family.</text>
</comment>
<comment type="subcellular location">
    <subcellularLocation>
        <location evidence="7">Cell membrane</location>
    </subcellularLocation>
</comment>
<organism evidence="9 10">
    <name type="scientific">Marivirga lumbricoides</name>
    <dbReference type="NCBI Taxonomy" id="1046115"/>
    <lineage>
        <taxon>Bacteria</taxon>
        <taxon>Pseudomonadati</taxon>
        <taxon>Bacteroidota</taxon>
        <taxon>Cytophagia</taxon>
        <taxon>Cytophagales</taxon>
        <taxon>Marivirgaceae</taxon>
        <taxon>Marivirga</taxon>
    </lineage>
</organism>
<evidence type="ECO:0000256" key="3">
    <source>
        <dbReference type="ARBA" id="ARBA00019077"/>
    </source>
</evidence>
<evidence type="ECO:0000256" key="1">
    <source>
        <dbReference type="ARBA" id="ARBA00004713"/>
    </source>
</evidence>
<dbReference type="Pfam" id="PF04413">
    <property type="entry name" value="Glycos_transf_N"/>
    <property type="match status" value="1"/>
</dbReference>
<evidence type="ECO:0000256" key="4">
    <source>
        <dbReference type="ARBA" id="ARBA00022679"/>
    </source>
</evidence>
<evidence type="ECO:0000256" key="7">
    <source>
        <dbReference type="RuleBase" id="RU365103"/>
    </source>
</evidence>
<sequence length="418" mass="47914">MGKQLYQFGIFLLKVLLKIHSTFNSKSRLAVEGRKILFPELKLKMEVNTKNVVWFHCASLGEFEQGRPLIEKFKATFPDYFILLTFFSPSGYEVKKNYEHADYVTYMPLDTIKNAEKFVTMTQPKMAFFIKYEFWYNHLKALSEINCFTYSVSAIFRSNQVFFKFYGSFYRSLLKEIDHFFVQNKSSAALLKGISINNLTITGDTRFDRVIKITTTVKPESPFKEFAADHNLIIGGSTWEPDIEAIAPFLQQHQDWKAIIAPHDISESNLKLHEKHLKVSSLRYSQLKSEIPDSTQVIIIDNVGMLSRLYQYGKVAFIGGSFGAGLHNTLEAACFGLPIFFGNKNYTKFQEANQLIALGAAIAVNRGEDFKNKLEEILKDHKLKEMSVKAEKFVNSNLGATDKIMEHVTPLIHQMEKI</sequence>
<feature type="domain" description="3-deoxy-D-manno-octulosonic-acid transferase N-terminal" evidence="8">
    <location>
        <begin position="48"/>
        <end position="208"/>
    </location>
</feature>
<proteinExistence type="inferred from homology"/>
<keyword evidence="4 7" id="KW-0808">Transferase</keyword>
<dbReference type="PANTHER" id="PTHR42755:SF1">
    <property type="entry name" value="3-DEOXY-D-MANNO-OCTULOSONIC ACID TRANSFERASE, MITOCHONDRIAL-RELATED"/>
    <property type="match status" value="1"/>
</dbReference>
<dbReference type="InterPro" id="IPR007507">
    <property type="entry name" value="Glycos_transf_N"/>
</dbReference>
<name>A0ABQ1LKY4_9BACT</name>
<reference evidence="10" key="1">
    <citation type="journal article" date="2019" name="Int. J. Syst. Evol. Microbiol.">
        <title>The Global Catalogue of Microorganisms (GCM) 10K type strain sequencing project: providing services to taxonomists for standard genome sequencing and annotation.</title>
        <authorList>
            <consortium name="The Broad Institute Genomics Platform"/>
            <consortium name="The Broad Institute Genome Sequencing Center for Infectious Disease"/>
            <person name="Wu L."/>
            <person name="Ma J."/>
        </authorList>
    </citation>
    <scope>NUCLEOTIDE SEQUENCE [LARGE SCALE GENOMIC DNA]</scope>
    <source>
        <strain evidence="10">CGMCC 1.10832</strain>
    </source>
</reference>
<keyword evidence="7" id="KW-1003">Cell membrane</keyword>
<dbReference type="Gene3D" id="3.40.50.2000">
    <property type="entry name" value="Glycogen Phosphorylase B"/>
    <property type="match status" value="1"/>
</dbReference>
<dbReference type="InterPro" id="IPR039901">
    <property type="entry name" value="Kdotransferase"/>
</dbReference>
<dbReference type="RefSeq" id="WP_188460486.1">
    <property type="nucleotide sequence ID" value="NZ_BAABHU010000002.1"/>
</dbReference>
<dbReference type="InterPro" id="IPR038107">
    <property type="entry name" value="Glycos_transf_N_sf"/>
</dbReference>
<keyword evidence="10" id="KW-1185">Reference proteome</keyword>
<comment type="function">
    <text evidence="7">Involved in lipopolysaccharide (LPS) biosynthesis. Catalyzes the transfer of 3-deoxy-D-manno-octulosonate (Kdo) residue(s) from CMP-Kdo to lipid IV(A), the tetraacyldisaccharide-1,4'-bisphosphate precursor of lipid A.</text>
</comment>
<dbReference type="EC" id="2.4.99.12" evidence="2 7"/>
<dbReference type="GO" id="GO:0016740">
    <property type="term" value="F:transferase activity"/>
    <property type="evidence" value="ECO:0007669"/>
    <property type="project" value="UniProtKB-KW"/>
</dbReference>
<gene>
    <name evidence="9" type="ORF">GCM10011506_07660</name>
</gene>
<evidence type="ECO:0000313" key="10">
    <source>
        <dbReference type="Proteomes" id="UP000636010"/>
    </source>
</evidence>
<dbReference type="EMBL" id="BMEC01000002">
    <property type="protein sequence ID" value="GGC24838.1"/>
    <property type="molecule type" value="Genomic_DNA"/>
</dbReference>
<dbReference type="SUPFAM" id="SSF53756">
    <property type="entry name" value="UDP-Glycosyltransferase/glycogen phosphorylase"/>
    <property type="match status" value="1"/>
</dbReference>
<keyword evidence="7" id="KW-0448">Lipopolysaccharide biosynthesis</keyword>
<dbReference type="Gene3D" id="3.40.50.11720">
    <property type="entry name" value="3-Deoxy-D-manno-octulosonic-acid transferase, N-terminal domain"/>
    <property type="match status" value="1"/>
</dbReference>
<evidence type="ECO:0000256" key="5">
    <source>
        <dbReference type="ARBA" id="ARBA00031445"/>
    </source>
</evidence>
<comment type="catalytic activity">
    <reaction evidence="6 7">
        <text>lipid IVA (E. coli) + CMP-3-deoxy-beta-D-manno-octulosonate = alpha-Kdo-(2-&gt;6)-lipid IVA (E. coli) + CMP + H(+)</text>
        <dbReference type="Rhea" id="RHEA:28066"/>
        <dbReference type="ChEBI" id="CHEBI:15378"/>
        <dbReference type="ChEBI" id="CHEBI:58603"/>
        <dbReference type="ChEBI" id="CHEBI:60364"/>
        <dbReference type="ChEBI" id="CHEBI:60377"/>
        <dbReference type="ChEBI" id="CHEBI:85987"/>
        <dbReference type="EC" id="2.4.99.12"/>
    </reaction>
</comment>